<accession>A0A7T4DNK1</accession>
<dbReference type="GeneID" id="69552382"/>
<dbReference type="PANTHER" id="PTHR43300:SF11">
    <property type="entry name" value="ACETYLTRANSFERASE RV3034C-RELATED"/>
    <property type="match status" value="1"/>
</dbReference>
<dbReference type="InterPro" id="IPR050179">
    <property type="entry name" value="Trans_hexapeptide_repeat"/>
</dbReference>
<dbReference type="InterPro" id="IPR011004">
    <property type="entry name" value="Trimer_LpxA-like_sf"/>
</dbReference>
<dbReference type="RefSeq" id="WP_042032592.1">
    <property type="nucleotide sequence ID" value="NZ_CAWMFX010000047.1"/>
</dbReference>
<gene>
    <name evidence="5" type="ORF">I6H43_13860</name>
</gene>
<evidence type="ECO:0000313" key="6">
    <source>
        <dbReference type="Proteomes" id="UP000595481"/>
    </source>
</evidence>
<evidence type="ECO:0000313" key="5">
    <source>
        <dbReference type="EMBL" id="QQB18651.1"/>
    </source>
</evidence>
<comment type="similarity">
    <text evidence="1">Belongs to the transferase hexapeptide repeat family.</text>
</comment>
<dbReference type="SUPFAM" id="SSF51161">
    <property type="entry name" value="Trimeric LpxA-like enzymes"/>
    <property type="match status" value="1"/>
</dbReference>
<dbReference type="PANTHER" id="PTHR43300">
    <property type="entry name" value="ACETYLTRANSFERASE"/>
    <property type="match status" value="1"/>
</dbReference>
<keyword evidence="2" id="KW-0808">Transferase</keyword>
<dbReference type="InterPro" id="IPR018357">
    <property type="entry name" value="Hexapep_transf_CS"/>
</dbReference>
<keyword evidence="4" id="KW-0012">Acyltransferase</keyword>
<keyword evidence="3" id="KW-0677">Repeat</keyword>
<sequence length="225" mass="25062">MKTCQHWSQVEYLHLTVSNPNIRLKGQHSYYSGAWDGPFEQEVVRYLYGDSFSRHPDTGWEPLWHVDQLHIGDYVQIAAGVKIIMGGNHTHNTAFISTYPFADLEALKRSYRPAGDTRIGNDVWIGMEAMIMPGVTIGDGAIIAARALVTKDVPPYAMVAGTPAAIVRMRFTESEIARLQALAWWDWPDEQVNALLPLIQQGEVTLLEQAAATWQSQASTPDATP</sequence>
<dbReference type="PROSITE" id="PS00101">
    <property type="entry name" value="HEXAPEP_TRANSFERASES"/>
    <property type="match status" value="1"/>
</dbReference>
<name>A0A7T4DNK1_AERJA</name>
<dbReference type="InterPro" id="IPR001451">
    <property type="entry name" value="Hexapep"/>
</dbReference>
<dbReference type="Proteomes" id="UP000595481">
    <property type="component" value="Chromosome"/>
</dbReference>
<organism evidence="5 6">
    <name type="scientific">Aeromonas jandaei</name>
    <dbReference type="NCBI Taxonomy" id="650"/>
    <lineage>
        <taxon>Bacteria</taxon>
        <taxon>Pseudomonadati</taxon>
        <taxon>Pseudomonadota</taxon>
        <taxon>Gammaproteobacteria</taxon>
        <taxon>Aeromonadales</taxon>
        <taxon>Aeromonadaceae</taxon>
        <taxon>Aeromonas</taxon>
    </lineage>
</organism>
<evidence type="ECO:0000256" key="2">
    <source>
        <dbReference type="ARBA" id="ARBA00022679"/>
    </source>
</evidence>
<proteinExistence type="inferred from homology"/>
<evidence type="ECO:0000256" key="4">
    <source>
        <dbReference type="ARBA" id="ARBA00023315"/>
    </source>
</evidence>
<keyword evidence="6" id="KW-1185">Reference proteome</keyword>
<protein>
    <submittedName>
        <fullName evidence="5">CatB-related O-acetyltransferase</fullName>
    </submittedName>
</protein>
<reference evidence="5 6" key="1">
    <citation type="submission" date="2020-12" db="EMBL/GenBank/DDBJ databases">
        <title>FDA dAtabase for Regulatory Grade micrObial Sequences (FDA-ARGOS): Supporting development and validation of Infectious Disease Dx tests.</title>
        <authorList>
            <person name="Sproer C."/>
            <person name="Gronow S."/>
            <person name="Severitt S."/>
            <person name="Schroder I."/>
            <person name="Tallon L."/>
            <person name="Sadzewicz L."/>
            <person name="Zhao X."/>
            <person name="Boylan J."/>
            <person name="Ott S."/>
            <person name="Bowen H."/>
            <person name="Vavikolanu K."/>
            <person name="Mehta A."/>
            <person name="Aluvathingal J."/>
            <person name="Nadendla S."/>
            <person name="Lowell S."/>
            <person name="Myers T."/>
            <person name="Yan Y."/>
            <person name="Sichtig H."/>
        </authorList>
    </citation>
    <scope>NUCLEOTIDE SEQUENCE [LARGE SCALE GENOMIC DNA]</scope>
    <source>
        <strain evidence="5 6">FDAARGOS_986</strain>
    </source>
</reference>
<evidence type="ECO:0000256" key="1">
    <source>
        <dbReference type="ARBA" id="ARBA00007274"/>
    </source>
</evidence>
<dbReference type="Gene3D" id="2.160.10.10">
    <property type="entry name" value="Hexapeptide repeat proteins"/>
    <property type="match status" value="1"/>
</dbReference>
<evidence type="ECO:0000256" key="3">
    <source>
        <dbReference type="ARBA" id="ARBA00022737"/>
    </source>
</evidence>
<dbReference type="EMBL" id="CP066092">
    <property type="protein sequence ID" value="QQB18651.1"/>
    <property type="molecule type" value="Genomic_DNA"/>
</dbReference>
<dbReference type="Pfam" id="PF00132">
    <property type="entry name" value="Hexapep"/>
    <property type="match status" value="1"/>
</dbReference>
<dbReference type="CDD" id="cd03349">
    <property type="entry name" value="LbH_XAT"/>
    <property type="match status" value="1"/>
</dbReference>